<dbReference type="GO" id="GO:0008408">
    <property type="term" value="F:3'-5' exonuclease activity"/>
    <property type="evidence" value="ECO:0007669"/>
    <property type="project" value="TreeGrafter"/>
</dbReference>
<keyword evidence="2" id="KW-0378">Hydrolase</keyword>
<evidence type="ECO:0000313" key="6">
    <source>
        <dbReference type="Proteomes" id="UP000198571"/>
    </source>
</evidence>
<dbReference type="GO" id="GO:0005829">
    <property type="term" value="C:cytosol"/>
    <property type="evidence" value="ECO:0007669"/>
    <property type="project" value="TreeGrafter"/>
</dbReference>
<dbReference type="AlphaFoldDB" id="A0A1H9NUP8"/>
<dbReference type="InterPro" id="IPR012337">
    <property type="entry name" value="RNaseH-like_sf"/>
</dbReference>
<dbReference type="GO" id="GO:0003676">
    <property type="term" value="F:nucleic acid binding"/>
    <property type="evidence" value="ECO:0007669"/>
    <property type="project" value="InterPro"/>
</dbReference>
<dbReference type="RefSeq" id="WP_093046971.1">
    <property type="nucleotide sequence ID" value="NZ_FOGT01000001.1"/>
</dbReference>
<evidence type="ECO:0000256" key="3">
    <source>
        <dbReference type="ARBA" id="ARBA00022839"/>
    </source>
</evidence>
<evidence type="ECO:0000256" key="2">
    <source>
        <dbReference type="ARBA" id="ARBA00022801"/>
    </source>
</evidence>
<dbReference type="Pfam" id="PF00929">
    <property type="entry name" value="RNase_T"/>
    <property type="match status" value="1"/>
</dbReference>
<feature type="domain" description="Exonuclease" evidence="4">
    <location>
        <begin position="2"/>
        <end position="166"/>
    </location>
</feature>
<dbReference type="Gene3D" id="3.30.420.10">
    <property type="entry name" value="Ribonuclease H-like superfamily/Ribonuclease H"/>
    <property type="match status" value="1"/>
</dbReference>
<keyword evidence="3" id="KW-0269">Exonuclease</keyword>
<dbReference type="InterPro" id="IPR013520">
    <property type="entry name" value="Ribonucl_H"/>
</dbReference>
<dbReference type="Proteomes" id="UP000198571">
    <property type="component" value="Unassembled WGS sequence"/>
</dbReference>
<dbReference type="SMART" id="SM00479">
    <property type="entry name" value="EXOIII"/>
    <property type="match status" value="1"/>
</dbReference>
<dbReference type="EMBL" id="FOGT01000001">
    <property type="protein sequence ID" value="SER39690.1"/>
    <property type="molecule type" value="Genomic_DNA"/>
</dbReference>
<dbReference type="OrthoDB" id="9803913at2"/>
<evidence type="ECO:0000259" key="4">
    <source>
        <dbReference type="SMART" id="SM00479"/>
    </source>
</evidence>
<evidence type="ECO:0000313" key="5">
    <source>
        <dbReference type="EMBL" id="SER39690.1"/>
    </source>
</evidence>
<organism evidence="5 6">
    <name type="scientific">Salipaludibacillus aurantiacus</name>
    <dbReference type="NCBI Taxonomy" id="1601833"/>
    <lineage>
        <taxon>Bacteria</taxon>
        <taxon>Bacillati</taxon>
        <taxon>Bacillota</taxon>
        <taxon>Bacilli</taxon>
        <taxon>Bacillales</taxon>
        <taxon>Bacillaceae</taxon>
    </lineage>
</organism>
<dbReference type="PANTHER" id="PTHR30231:SF42">
    <property type="entry name" value="EXONUCLEASE"/>
    <property type="match status" value="1"/>
</dbReference>
<name>A0A1H9NUP8_9BACI</name>
<dbReference type="PANTHER" id="PTHR30231">
    <property type="entry name" value="DNA POLYMERASE III SUBUNIT EPSILON"/>
    <property type="match status" value="1"/>
</dbReference>
<gene>
    <name evidence="5" type="ORF">SAMN05518684_1017</name>
</gene>
<keyword evidence="6" id="KW-1185">Reference proteome</keyword>
<dbReference type="CDD" id="cd06130">
    <property type="entry name" value="DNA_pol_III_epsilon_like"/>
    <property type="match status" value="1"/>
</dbReference>
<dbReference type="SUPFAM" id="SSF53098">
    <property type="entry name" value="Ribonuclease H-like"/>
    <property type="match status" value="1"/>
</dbReference>
<dbReference type="STRING" id="1601833.SAMN05518684_1017"/>
<accession>A0A1H9NUP8</accession>
<evidence type="ECO:0000256" key="1">
    <source>
        <dbReference type="ARBA" id="ARBA00022722"/>
    </source>
</evidence>
<dbReference type="FunFam" id="3.30.420.10:FF:000045">
    <property type="entry name" value="3'-5' exonuclease DinG"/>
    <property type="match status" value="1"/>
</dbReference>
<sequence length="208" mass="23967">MNFLAIDFETASRQRGSACAIGLVHVVEDEIAEERYSLIRPRDPYFDPFCEKVHGITWEDVKDSPTFEDLWPELSGYFQNNLVIAHNASFDISVLRHALDQYNIAYPAMEYNCTVSIAKKTWPEFYNFKLNTIAHHLDLQFEHHHALEDARVAARILMKASEIHNAFEQETLLKKLNMWNGTLEPGGYLTPGMNKKKQLAAKKAARQR</sequence>
<keyword evidence="1" id="KW-0540">Nuclease</keyword>
<protein>
    <submittedName>
        <fullName evidence="5">DNA polymerase-3 subunit epsilon</fullName>
    </submittedName>
</protein>
<proteinExistence type="predicted"/>
<dbReference type="InterPro" id="IPR036397">
    <property type="entry name" value="RNaseH_sf"/>
</dbReference>
<reference evidence="6" key="1">
    <citation type="submission" date="2016-10" db="EMBL/GenBank/DDBJ databases">
        <authorList>
            <person name="Varghese N."/>
            <person name="Submissions S."/>
        </authorList>
    </citation>
    <scope>NUCLEOTIDE SEQUENCE [LARGE SCALE GENOMIC DNA]</scope>
    <source>
        <strain evidence="6">S9</strain>
    </source>
</reference>